<proteinExistence type="predicted"/>
<organism evidence="1 2">
    <name type="scientific">Kibdelosporangium lantanae</name>
    <dbReference type="NCBI Taxonomy" id="1497396"/>
    <lineage>
        <taxon>Bacteria</taxon>
        <taxon>Bacillati</taxon>
        <taxon>Actinomycetota</taxon>
        <taxon>Actinomycetes</taxon>
        <taxon>Pseudonocardiales</taxon>
        <taxon>Pseudonocardiaceae</taxon>
        <taxon>Kibdelosporangium</taxon>
    </lineage>
</organism>
<evidence type="ECO:0000313" key="1">
    <source>
        <dbReference type="EMBL" id="MFD1050128.1"/>
    </source>
</evidence>
<accession>A0ABW3MJ25</accession>
<keyword evidence="2" id="KW-1185">Reference proteome</keyword>
<dbReference type="Proteomes" id="UP001597045">
    <property type="component" value="Unassembled WGS sequence"/>
</dbReference>
<reference evidence="2" key="1">
    <citation type="journal article" date="2019" name="Int. J. Syst. Evol. Microbiol.">
        <title>The Global Catalogue of Microorganisms (GCM) 10K type strain sequencing project: providing services to taxonomists for standard genome sequencing and annotation.</title>
        <authorList>
            <consortium name="The Broad Institute Genomics Platform"/>
            <consortium name="The Broad Institute Genome Sequencing Center for Infectious Disease"/>
            <person name="Wu L."/>
            <person name="Ma J."/>
        </authorList>
    </citation>
    <scope>NUCLEOTIDE SEQUENCE [LARGE SCALE GENOMIC DNA]</scope>
    <source>
        <strain evidence="2">JCM 31486</strain>
    </source>
</reference>
<name>A0ABW3MJ25_9PSEU</name>
<dbReference type="EMBL" id="JBHTIS010002630">
    <property type="protein sequence ID" value="MFD1050128.1"/>
    <property type="molecule type" value="Genomic_DNA"/>
</dbReference>
<gene>
    <name evidence="1" type="ORF">ACFQ1S_33710</name>
</gene>
<protein>
    <submittedName>
        <fullName evidence="1">Uncharacterized protein</fullName>
    </submittedName>
</protein>
<comment type="caution">
    <text evidence="1">The sequence shown here is derived from an EMBL/GenBank/DDBJ whole genome shotgun (WGS) entry which is preliminary data.</text>
</comment>
<sequence>MNGHAEHFTSPQSRLVALDGGPRRCSWFFYQDWLALRESSRRGRYSLDHPCGSSRCYLPTARFTDNTDPACAEKYGQARVWEYVPPETLVERTTEIPRIHHTDPRRRP</sequence>
<evidence type="ECO:0000313" key="2">
    <source>
        <dbReference type="Proteomes" id="UP001597045"/>
    </source>
</evidence>